<reference evidence="1 2" key="1">
    <citation type="journal article" date="2014" name="Genome Announc.">
        <title>Trypanosoma cruzi Clone Dm28c Draft Genome Sequence.</title>
        <authorList>
            <person name="Grisard E.C."/>
            <person name="Teixeira S.M."/>
            <person name="de Almeida L.G."/>
            <person name="Stoco P.H."/>
            <person name="Gerber A.L."/>
            <person name="Talavera-Lopez C."/>
            <person name="Lima O.C."/>
            <person name="Andersson B."/>
            <person name="de Vasconcelos A.T."/>
        </authorList>
    </citation>
    <scope>NUCLEOTIDE SEQUENCE [LARGE SCALE GENOMIC DNA]</scope>
    <source>
        <strain evidence="1 2">Dm28c</strain>
    </source>
</reference>
<name>V5BLR3_TRYCR</name>
<organism evidence="1 2">
    <name type="scientific">Trypanosoma cruzi Dm28c</name>
    <dbReference type="NCBI Taxonomy" id="1416333"/>
    <lineage>
        <taxon>Eukaryota</taxon>
        <taxon>Discoba</taxon>
        <taxon>Euglenozoa</taxon>
        <taxon>Kinetoplastea</taxon>
        <taxon>Metakinetoplastina</taxon>
        <taxon>Trypanosomatida</taxon>
        <taxon>Trypanosomatidae</taxon>
        <taxon>Trypanosoma</taxon>
        <taxon>Schizotrypanum</taxon>
    </lineage>
</organism>
<proteinExistence type="predicted"/>
<evidence type="ECO:0000313" key="2">
    <source>
        <dbReference type="Proteomes" id="UP000017861"/>
    </source>
</evidence>
<dbReference type="EMBL" id="AYLP01000017">
    <property type="protein sequence ID" value="ESS68734.1"/>
    <property type="molecule type" value="Genomic_DNA"/>
</dbReference>
<comment type="caution">
    <text evidence="1">The sequence shown here is derived from an EMBL/GenBank/DDBJ whole genome shotgun (WGS) entry which is preliminary data.</text>
</comment>
<sequence>MLLIRCICFSCVAKQVYCCYIIILPFFLAFLRRLSVGCRGYVKFNMNKQLLQTLPLAKGKDIHSRVAKLALYKECIALAKNVGDPLVRQHTLVEVREKWMQNRGCGGHSLQLQIASALDRISYGRMCVSKQRLRLIPNASEKYDWGVSNPLEYHERRLTKRSEKESPDAFPHGAGKRDFVPMTNWGYGNMDPDAVMRHKELTDRQHFIGPHWRGKPKPMVLEDLSFEEQLHVHFQSKPKMKKTPKKHY</sequence>
<dbReference type="AlphaFoldDB" id="V5BLR3"/>
<dbReference type="VEuPathDB" id="TriTrypDB:TCDM_02443"/>
<accession>V5BLR3</accession>
<protein>
    <submittedName>
        <fullName evidence="1">Uncharacterized protein</fullName>
    </submittedName>
</protein>
<gene>
    <name evidence="1" type="ORF">TCDM_02443</name>
</gene>
<evidence type="ECO:0000313" key="1">
    <source>
        <dbReference type="EMBL" id="ESS68734.1"/>
    </source>
</evidence>
<dbReference type="Proteomes" id="UP000017861">
    <property type="component" value="Unassembled WGS sequence"/>
</dbReference>
<dbReference type="OrthoDB" id="268407at2759"/>